<dbReference type="AlphaFoldDB" id="A0A291H1R7"/>
<dbReference type="InterPro" id="IPR027417">
    <property type="entry name" value="P-loop_NTPase"/>
</dbReference>
<evidence type="ECO:0000256" key="3">
    <source>
        <dbReference type="ARBA" id="ARBA00022840"/>
    </source>
</evidence>
<accession>A0A291H1R7</accession>
<keyword evidence="1" id="KW-0813">Transport</keyword>
<dbReference type="GO" id="GO:0005524">
    <property type="term" value="F:ATP binding"/>
    <property type="evidence" value="ECO:0007669"/>
    <property type="project" value="UniProtKB-KW"/>
</dbReference>
<dbReference type="CDD" id="cd03255">
    <property type="entry name" value="ABC_MJ0796_LolCDE_FtsE"/>
    <property type="match status" value="1"/>
</dbReference>
<dbReference type="Proteomes" id="UP000217889">
    <property type="component" value="Chromosome"/>
</dbReference>
<dbReference type="EMBL" id="CP023564">
    <property type="protein sequence ID" value="ATG56340.1"/>
    <property type="molecule type" value="Genomic_DNA"/>
</dbReference>
<dbReference type="GO" id="GO:0005886">
    <property type="term" value="C:plasma membrane"/>
    <property type="evidence" value="ECO:0007669"/>
    <property type="project" value="TreeGrafter"/>
</dbReference>
<dbReference type="PROSITE" id="PS00211">
    <property type="entry name" value="ABC_TRANSPORTER_1"/>
    <property type="match status" value="1"/>
</dbReference>
<protein>
    <submittedName>
        <fullName evidence="5">ABC transporter ATP-binding protein</fullName>
    </submittedName>
</protein>
<reference evidence="5 6" key="1">
    <citation type="journal article" date="2014" name="Int. J. Syst. Evol. Microbiol.">
        <title>Brachybacterium ginsengisoli sp. nov., isolated from soil of a ginseng field.</title>
        <authorList>
            <person name="Hoang V.A."/>
            <person name="Kim Y.J."/>
            <person name="Nguyen N.L."/>
            <person name="Yang D.C."/>
        </authorList>
    </citation>
    <scope>NUCLEOTIDE SEQUENCE [LARGE SCALE GENOMIC DNA]</scope>
    <source>
        <strain evidence="5 6">DCY80</strain>
    </source>
</reference>
<gene>
    <name evidence="5" type="ORF">CFK41_17290</name>
</gene>
<dbReference type="PANTHER" id="PTHR24220">
    <property type="entry name" value="IMPORT ATP-BINDING PROTEIN"/>
    <property type="match status" value="1"/>
</dbReference>
<evidence type="ECO:0000313" key="5">
    <source>
        <dbReference type="EMBL" id="ATG56340.1"/>
    </source>
</evidence>
<dbReference type="InterPro" id="IPR017871">
    <property type="entry name" value="ABC_transporter-like_CS"/>
</dbReference>
<dbReference type="Pfam" id="PF00005">
    <property type="entry name" value="ABC_tran"/>
    <property type="match status" value="1"/>
</dbReference>
<dbReference type="OrthoDB" id="5071054at2"/>
<dbReference type="SUPFAM" id="SSF52540">
    <property type="entry name" value="P-loop containing nucleoside triphosphate hydrolases"/>
    <property type="match status" value="1"/>
</dbReference>
<keyword evidence="2" id="KW-0547">Nucleotide-binding</keyword>
<dbReference type="KEGG" id="bgg:CFK41_17290"/>
<name>A0A291H1R7_9MICO</name>
<evidence type="ECO:0000256" key="1">
    <source>
        <dbReference type="ARBA" id="ARBA00022448"/>
    </source>
</evidence>
<dbReference type="Gene3D" id="3.40.50.300">
    <property type="entry name" value="P-loop containing nucleotide triphosphate hydrolases"/>
    <property type="match status" value="1"/>
</dbReference>
<sequence>MTTTAATTDRTATPIARPALQLEGVSVTYPDGRHADGTPRTTTALAKADLALERGEFAVVLGPSGSGKSTLLSVSAGLVVPDTGRVLIDGVDLAALDEKHRTEVRRDRIGVVFQQPNLLPALTVREQLMVGAHLAGLRGRRLRATGARAEELLERVGMERYASRRPHELSGGQRQRVNIARALFTDPAVLLVDEPTSALDHERSRTIVDLLVAVTRELSVATVMVTHDEEFAEDADRVITLRDGQVQP</sequence>
<keyword evidence="3 5" id="KW-0067">ATP-binding</keyword>
<evidence type="ECO:0000259" key="4">
    <source>
        <dbReference type="PROSITE" id="PS50893"/>
    </source>
</evidence>
<dbReference type="InterPro" id="IPR017911">
    <property type="entry name" value="MacB-like_ATP-bd"/>
</dbReference>
<dbReference type="GO" id="GO:0022857">
    <property type="term" value="F:transmembrane transporter activity"/>
    <property type="evidence" value="ECO:0007669"/>
    <property type="project" value="TreeGrafter"/>
</dbReference>
<feature type="domain" description="ABC transporter" evidence="4">
    <location>
        <begin position="20"/>
        <end position="248"/>
    </location>
</feature>
<keyword evidence="6" id="KW-1185">Reference proteome</keyword>
<dbReference type="RefSeq" id="WP_096800800.1">
    <property type="nucleotide sequence ID" value="NZ_CP023564.1"/>
</dbReference>
<evidence type="ECO:0000256" key="2">
    <source>
        <dbReference type="ARBA" id="ARBA00022741"/>
    </source>
</evidence>
<dbReference type="PANTHER" id="PTHR24220:SF685">
    <property type="entry name" value="ABC TRANSPORTER RELATED"/>
    <property type="match status" value="1"/>
</dbReference>
<organism evidence="5 6">
    <name type="scientific">Brachybacterium ginsengisoli</name>
    <dbReference type="NCBI Taxonomy" id="1331682"/>
    <lineage>
        <taxon>Bacteria</taxon>
        <taxon>Bacillati</taxon>
        <taxon>Actinomycetota</taxon>
        <taxon>Actinomycetes</taxon>
        <taxon>Micrococcales</taxon>
        <taxon>Dermabacteraceae</taxon>
        <taxon>Brachybacterium</taxon>
    </lineage>
</organism>
<evidence type="ECO:0000313" key="6">
    <source>
        <dbReference type="Proteomes" id="UP000217889"/>
    </source>
</evidence>
<dbReference type="GO" id="GO:0016887">
    <property type="term" value="F:ATP hydrolysis activity"/>
    <property type="evidence" value="ECO:0007669"/>
    <property type="project" value="InterPro"/>
</dbReference>
<dbReference type="InterPro" id="IPR003593">
    <property type="entry name" value="AAA+_ATPase"/>
</dbReference>
<proteinExistence type="predicted"/>
<dbReference type="SMART" id="SM00382">
    <property type="entry name" value="AAA"/>
    <property type="match status" value="1"/>
</dbReference>
<dbReference type="PROSITE" id="PS50893">
    <property type="entry name" value="ABC_TRANSPORTER_2"/>
    <property type="match status" value="1"/>
</dbReference>
<dbReference type="InterPro" id="IPR003439">
    <property type="entry name" value="ABC_transporter-like_ATP-bd"/>
</dbReference>
<dbReference type="InterPro" id="IPR015854">
    <property type="entry name" value="ABC_transpr_LolD-like"/>
</dbReference>